<accession>A0A2G3A7J9</accession>
<dbReference type="Proteomes" id="UP000222542">
    <property type="component" value="Unassembled WGS sequence"/>
</dbReference>
<dbReference type="InterPro" id="IPR030182">
    <property type="entry name" value="PUP_plant"/>
</dbReference>
<evidence type="ECO:0000256" key="6">
    <source>
        <dbReference type="ARBA" id="ARBA00023136"/>
    </source>
</evidence>
<keyword evidence="9" id="KW-1185">Reference proteome</keyword>
<dbReference type="InterPro" id="IPR037185">
    <property type="entry name" value="EmrE-like"/>
</dbReference>
<keyword evidence="6 7" id="KW-0472">Membrane</keyword>
<protein>
    <recommendedName>
        <fullName evidence="7">Probable purine permease</fullName>
    </recommendedName>
</protein>
<comment type="subcellular location">
    <subcellularLocation>
        <location evidence="1 7">Membrane</location>
        <topology evidence="1 7">Multi-pass membrane protein</topology>
    </subcellularLocation>
</comment>
<reference evidence="8 9" key="1">
    <citation type="journal article" date="2014" name="Nat. Genet.">
        <title>Genome sequence of the hot pepper provides insights into the evolution of pungency in Capsicum species.</title>
        <authorList>
            <person name="Kim S."/>
            <person name="Park M."/>
            <person name="Yeom S.I."/>
            <person name="Kim Y.M."/>
            <person name="Lee J.M."/>
            <person name="Lee H.A."/>
            <person name="Seo E."/>
            <person name="Choi J."/>
            <person name="Cheong K."/>
            <person name="Kim K.T."/>
            <person name="Jung K."/>
            <person name="Lee G.W."/>
            <person name="Oh S.K."/>
            <person name="Bae C."/>
            <person name="Kim S.B."/>
            <person name="Lee H.Y."/>
            <person name="Kim S.Y."/>
            <person name="Kim M.S."/>
            <person name="Kang B.C."/>
            <person name="Jo Y.D."/>
            <person name="Yang H.B."/>
            <person name="Jeong H.J."/>
            <person name="Kang W.H."/>
            <person name="Kwon J.K."/>
            <person name="Shin C."/>
            <person name="Lim J.Y."/>
            <person name="Park J.H."/>
            <person name="Huh J.H."/>
            <person name="Kim J.S."/>
            <person name="Kim B.D."/>
            <person name="Cohen O."/>
            <person name="Paran I."/>
            <person name="Suh M.C."/>
            <person name="Lee S.B."/>
            <person name="Kim Y.K."/>
            <person name="Shin Y."/>
            <person name="Noh S.J."/>
            <person name="Park J."/>
            <person name="Seo Y.S."/>
            <person name="Kwon S.Y."/>
            <person name="Kim H.A."/>
            <person name="Park J.M."/>
            <person name="Kim H.J."/>
            <person name="Choi S.B."/>
            <person name="Bosland P.W."/>
            <person name="Reeves G."/>
            <person name="Jo S.H."/>
            <person name="Lee B.W."/>
            <person name="Cho H.T."/>
            <person name="Choi H.S."/>
            <person name="Lee M.S."/>
            <person name="Yu Y."/>
            <person name="Do Choi Y."/>
            <person name="Park B.S."/>
            <person name="van Deynze A."/>
            <person name="Ashrafi H."/>
            <person name="Hill T."/>
            <person name="Kim W.T."/>
            <person name="Pai H.S."/>
            <person name="Ahn H.K."/>
            <person name="Yeam I."/>
            <person name="Giovannoni J.J."/>
            <person name="Rose J.K."/>
            <person name="Sorensen I."/>
            <person name="Lee S.J."/>
            <person name="Kim R.W."/>
            <person name="Choi I.Y."/>
            <person name="Choi B.S."/>
            <person name="Lim J.S."/>
            <person name="Lee Y.H."/>
            <person name="Choi D."/>
        </authorList>
    </citation>
    <scope>NUCLEOTIDE SEQUENCE [LARGE SCALE GENOMIC DNA]</scope>
    <source>
        <strain evidence="9">cv. CM334</strain>
    </source>
</reference>
<name>A0A2G3A7J9_CAPAN</name>
<keyword evidence="3 7" id="KW-0813">Transport</keyword>
<evidence type="ECO:0000313" key="8">
    <source>
        <dbReference type="EMBL" id="PHT90197.1"/>
    </source>
</evidence>
<dbReference type="GO" id="GO:0005345">
    <property type="term" value="F:purine nucleobase transmembrane transporter activity"/>
    <property type="evidence" value="ECO:0007669"/>
    <property type="project" value="UniProtKB-UniRule"/>
</dbReference>
<evidence type="ECO:0000256" key="5">
    <source>
        <dbReference type="ARBA" id="ARBA00022989"/>
    </source>
</evidence>
<feature type="transmembrane region" description="Helical" evidence="7">
    <location>
        <begin position="252"/>
        <end position="272"/>
    </location>
</feature>
<dbReference type="AlphaFoldDB" id="A0A2G3A7J9"/>
<feature type="transmembrane region" description="Helical" evidence="7">
    <location>
        <begin position="47"/>
        <end position="68"/>
    </location>
</feature>
<dbReference type="GO" id="GO:0022857">
    <property type="term" value="F:transmembrane transporter activity"/>
    <property type="evidence" value="ECO:0000318"/>
    <property type="project" value="GO_Central"/>
</dbReference>
<comment type="similarity">
    <text evidence="2 7">Belongs to the purine permeases (TC 2.A.7.14) family.</text>
</comment>
<reference evidence="8 9" key="2">
    <citation type="journal article" date="2017" name="Genome Biol.">
        <title>New reference genome sequences of hot pepper reveal the massive evolution of plant disease-resistance genes by retroduplication.</title>
        <authorList>
            <person name="Kim S."/>
            <person name="Park J."/>
            <person name="Yeom S.I."/>
            <person name="Kim Y.M."/>
            <person name="Seo E."/>
            <person name="Kim K.T."/>
            <person name="Kim M.S."/>
            <person name="Lee J.M."/>
            <person name="Cheong K."/>
            <person name="Shin H.S."/>
            <person name="Kim S.B."/>
            <person name="Han K."/>
            <person name="Lee J."/>
            <person name="Park M."/>
            <person name="Lee H.A."/>
            <person name="Lee H.Y."/>
            <person name="Lee Y."/>
            <person name="Oh S."/>
            <person name="Lee J.H."/>
            <person name="Choi E."/>
            <person name="Choi E."/>
            <person name="Lee S.E."/>
            <person name="Jeon J."/>
            <person name="Kim H."/>
            <person name="Choi G."/>
            <person name="Song H."/>
            <person name="Lee J."/>
            <person name="Lee S.C."/>
            <person name="Kwon J.K."/>
            <person name="Lee H.Y."/>
            <person name="Koo N."/>
            <person name="Hong Y."/>
            <person name="Kim R.W."/>
            <person name="Kang W.H."/>
            <person name="Huh J.H."/>
            <person name="Kang B.C."/>
            <person name="Yang T.J."/>
            <person name="Lee Y.H."/>
            <person name="Bennetzen J.L."/>
            <person name="Choi D."/>
        </authorList>
    </citation>
    <scope>NUCLEOTIDE SEQUENCE [LARGE SCALE GENOMIC DNA]</scope>
    <source>
        <strain evidence="9">cv. CM334</strain>
    </source>
</reference>
<feature type="transmembrane region" description="Helical" evidence="7">
    <location>
        <begin position="127"/>
        <end position="145"/>
    </location>
</feature>
<evidence type="ECO:0000256" key="1">
    <source>
        <dbReference type="ARBA" id="ARBA00004141"/>
    </source>
</evidence>
<proteinExistence type="inferred from homology"/>
<dbReference type="GO" id="GO:0015211">
    <property type="term" value="F:purine nucleoside transmembrane transporter activity"/>
    <property type="evidence" value="ECO:0007669"/>
    <property type="project" value="UniProtKB-UniRule"/>
</dbReference>
<evidence type="ECO:0000256" key="3">
    <source>
        <dbReference type="ARBA" id="ARBA00022448"/>
    </source>
</evidence>
<dbReference type="EMBL" id="AYRZ02000002">
    <property type="protein sequence ID" value="PHT90197.1"/>
    <property type="molecule type" value="Genomic_DNA"/>
</dbReference>
<comment type="caution">
    <text evidence="7">Lacks conserved residue(s) required for the propagation of feature annotation.</text>
</comment>
<feature type="transmembrane region" description="Helical" evidence="7">
    <location>
        <begin position="292"/>
        <end position="310"/>
    </location>
</feature>
<feature type="transmembrane region" description="Helical" evidence="7">
    <location>
        <begin position="215"/>
        <end position="240"/>
    </location>
</feature>
<dbReference type="OrthoDB" id="1717816at2759"/>
<dbReference type="STRING" id="4072.A0A2G3A7J9"/>
<feature type="transmembrane region" description="Helical" evidence="7">
    <location>
        <begin position="182"/>
        <end position="200"/>
    </location>
</feature>
<dbReference type="Gramene" id="PHT90197">
    <property type="protein sequence ID" value="PHT90197"/>
    <property type="gene ID" value="T459_05310"/>
</dbReference>
<comment type="caution">
    <text evidence="8">The sequence shown here is derived from an EMBL/GenBank/DDBJ whole genome shotgun (WGS) entry which is preliminary data.</text>
</comment>
<feature type="transmembrane region" description="Helical" evidence="7">
    <location>
        <begin position="80"/>
        <end position="100"/>
    </location>
</feature>
<keyword evidence="5 7" id="KW-1133">Transmembrane helix</keyword>
<gene>
    <name evidence="8" type="ORF">T459_05310</name>
</gene>
<evidence type="ECO:0000256" key="2">
    <source>
        <dbReference type="ARBA" id="ARBA00006213"/>
    </source>
</evidence>
<evidence type="ECO:0000313" key="9">
    <source>
        <dbReference type="Proteomes" id="UP000222542"/>
    </source>
</evidence>
<feature type="transmembrane region" description="Helical" evidence="7">
    <location>
        <begin position="322"/>
        <end position="343"/>
    </location>
</feature>
<dbReference type="Pfam" id="PF16913">
    <property type="entry name" value="PUNUT"/>
    <property type="match status" value="1"/>
</dbReference>
<organism evidence="8 9">
    <name type="scientific">Capsicum annuum</name>
    <name type="common">Capsicum pepper</name>
    <dbReference type="NCBI Taxonomy" id="4072"/>
    <lineage>
        <taxon>Eukaryota</taxon>
        <taxon>Viridiplantae</taxon>
        <taxon>Streptophyta</taxon>
        <taxon>Embryophyta</taxon>
        <taxon>Tracheophyta</taxon>
        <taxon>Spermatophyta</taxon>
        <taxon>Magnoliopsida</taxon>
        <taxon>eudicotyledons</taxon>
        <taxon>Gunneridae</taxon>
        <taxon>Pentapetalae</taxon>
        <taxon>asterids</taxon>
        <taxon>lamiids</taxon>
        <taxon>Solanales</taxon>
        <taxon>Solanaceae</taxon>
        <taxon>Solanoideae</taxon>
        <taxon>Capsiceae</taxon>
        <taxon>Capsicum</taxon>
    </lineage>
</organism>
<dbReference type="GO" id="GO:0016020">
    <property type="term" value="C:membrane"/>
    <property type="evidence" value="ECO:0007669"/>
    <property type="project" value="UniProtKB-SubCell"/>
</dbReference>
<dbReference type="PANTHER" id="PTHR31376:SF37">
    <property type="entry name" value="PURINE PERMEASE-RELATED"/>
    <property type="match status" value="1"/>
</dbReference>
<evidence type="ECO:0000256" key="4">
    <source>
        <dbReference type="ARBA" id="ARBA00022692"/>
    </source>
</evidence>
<sequence length="396" mass="43710">MGSLGEKELEIINQDQETDPETTTMDTLIVITEPLTTPKVVYKYQKWLEVGVHAFVVLASQTVATILAKLYYQKGGHSSWLISLTETVGFPILLIPMILWPDKKKPTLEEGNSICDDSKPPSIMAKLVIYIFLGFLVGGGCSLFSTGLLYLPASTVSLISSSQLVFNVLFSLCMRLVKLTPLIANSIVLITISSVLLALQNDESSSKTSSSKHHYAVGFVCTLTAAAGFGLLFSTTNLMLKKVLKKKTLREIMDVIICQSFVATCLILIGLFVSKEWRNLNSEMHNFELGELSYVMILFWISVCWQLYTYSILGLIMKVSAVFANVIAALGAPVIPIMSVIIFNDKMRGVKAVSIVLSIWGFSSYAYQQYLDEQKNKARVLKNCNGTSEDFGIESG</sequence>
<keyword evidence="4 7" id="KW-0812">Transmembrane</keyword>
<dbReference type="SUPFAM" id="SSF103481">
    <property type="entry name" value="Multidrug resistance efflux transporter EmrE"/>
    <property type="match status" value="1"/>
</dbReference>
<dbReference type="SMR" id="A0A2G3A7J9"/>
<dbReference type="PANTHER" id="PTHR31376">
    <property type="entry name" value="OS09G0467300 PROTEIN-RELATED"/>
    <property type="match status" value="1"/>
</dbReference>
<dbReference type="OMA" id="WISVCWQ"/>
<evidence type="ECO:0000256" key="7">
    <source>
        <dbReference type="RuleBase" id="RU368015"/>
    </source>
</evidence>